<protein>
    <recommendedName>
        <fullName evidence="1">Electron transfer flavoprotein small subunit</fullName>
    </recommendedName>
</protein>
<gene>
    <name evidence="3" type="ORF">KHM83_18060</name>
</gene>
<comment type="caution">
    <text evidence="3">The sequence shown here is derived from an EMBL/GenBank/DDBJ whole genome shotgun (WGS) entry which is preliminary data.</text>
</comment>
<sequence>MKIVVLVKQVPDLSGDIKIDPKTKNLDRRDSSVVINPYDLQALTLALQLKQQFNAETCAISMGPQKAEMALYECLAMGIDEAVLISDRAFVGSDTLATTLIIAQAIRKKIPDVTMILCGKHAVDAETGIVGPGVAERMGLPCVSNVCECPEIKNGKARVRRQSDTGYQTVSCALPAVFTIAETSSEPNYIHMNNIKKASNAHIETMTLASLQLERSKVGIEGSPTVVGSLNLVEMNKETVMLTGDQKEAACRIAALLQKTAKGV</sequence>
<evidence type="ECO:0000313" key="3">
    <source>
        <dbReference type="EMBL" id="MBS7528576.1"/>
    </source>
</evidence>
<dbReference type="CDD" id="cd01714">
    <property type="entry name" value="ETF_beta"/>
    <property type="match status" value="1"/>
</dbReference>
<accession>A0ABS5PVM5</accession>
<dbReference type="InterPro" id="IPR014729">
    <property type="entry name" value="Rossmann-like_a/b/a_fold"/>
</dbReference>
<organism evidence="3 4">
    <name type="scientific">Fusibacter paucivorans</name>
    <dbReference type="NCBI Taxonomy" id="76009"/>
    <lineage>
        <taxon>Bacteria</taxon>
        <taxon>Bacillati</taxon>
        <taxon>Bacillota</taxon>
        <taxon>Clostridia</taxon>
        <taxon>Eubacteriales</taxon>
        <taxon>Eubacteriales Family XII. Incertae Sedis</taxon>
        <taxon>Fusibacter</taxon>
    </lineage>
</organism>
<keyword evidence="4" id="KW-1185">Reference proteome</keyword>
<proteinExistence type="predicted"/>
<dbReference type="RefSeq" id="WP_213238433.1">
    <property type="nucleotide sequence ID" value="NZ_JAHBCL010000046.1"/>
</dbReference>
<evidence type="ECO:0000313" key="4">
    <source>
        <dbReference type="Proteomes" id="UP000746471"/>
    </source>
</evidence>
<dbReference type="InterPro" id="IPR012255">
    <property type="entry name" value="ETF_b"/>
</dbReference>
<dbReference type="PIRSF" id="PIRSF000090">
    <property type="entry name" value="Beta-ETF"/>
    <property type="match status" value="1"/>
</dbReference>
<evidence type="ECO:0000256" key="1">
    <source>
        <dbReference type="ARBA" id="ARBA00042002"/>
    </source>
</evidence>
<dbReference type="SUPFAM" id="SSF52402">
    <property type="entry name" value="Adenine nucleotide alpha hydrolases-like"/>
    <property type="match status" value="1"/>
</dbReference>
<dbReference type="InterPro" id="IPR033948">
    <property type="entry name" value="ETF_beta_N"/>
</dbReference>
<dbReference type="InterPro" id="IPR014730">
    <property type="entry name" value="ETF_a/b_N"/>
</dbReference>
<feature type="domain" description="Electron transfer flavoprotein alpha/beta-subunit N-terminal" evidence="2">
    <location>
        <begin position="23"/>
        <end position="215"/>
    </location>
</feature>
<evidence type="ECO:0000259" key="2">
    <source>
        <dbReference type="SMART" id="SM00893"/>
    </source>
</evidence>
<dbReference type="PANTHER" id="PTHR21294:SF17">
    <property type="entry name" value="PROTEIN FIXA"/>
    <property type="match status" value="1"/>
</dbReference>
<dbReference type="Pfam" id="PF01012">
    <property type="entry name" value="ETF"/>
    <property type="match status" value="1"/>
</dbReference>
<reference evidence="3 4" key="1">
    <citation type="submission" date="2021-05" db="EMBL/GenBank/DDBJ databases">
        <title>Fusibacter ferrireducens sp. nov., an anaerobic, sulfur- and Fe-reducing bacterium isolated from the mangrove sediment.</title>
        <authorList>
            <person name="Qiu D."/>
        </authorList>
    </citation>
    <scope>NUCLEOTIDE SEQUENCE [LARGE SCALE GENOMIC DNA]</scope>
    <source>
        <strain evidence="3 4">DSM 12116</strain>
    </source>
</reference>
<dbReference type="Proteomes" id="UP000746471">
    <property type="component" value="Unassembled WGS sequence"/>
</dbReference>
<dbReference type="PANTHER" id="PTHR21294">
    <property type="entry name" value="ELECTRON TRANSFER FLAVOPROTEIN BETA-SUBUNIT"/>
    <property type="match status" value="1"/>
</dbReference>
<dbReference type="Gene3D" id="3.40.50.620">
    <property type="entry name" value="HUPs"/>
    <property type="match status" value="1"/>
</dbReference>
<name>A0ABS5PVM5_9FIRM</name>
<dbReference type="EMBL" id="JAHBCL010000046">
    <property type="protein sequence ID" value="MBS7528576.1"/>
    <property type="molecule type" value="Genomic_DNA"/>
</dbReference>
<dbReference type="SMART" id="SM00893">
    <property type="entry name" value="ETF"/>
    <property type="match status" value="1"/>
</dbReference>